<dbReference type="SUPFAM" id="SSF55486">
    <property type="entry name" value="Metalloproteases ('zincins'), catalytic domain"/>
    <property type="match status" value="1"/>
</dbReference>
<dbReference type="EMBL" id="CANHGI010000002">
    <property type="protein sequence ID" value="CAI5442901.1"/>
    <property type="molecule type" value="Genomic_DNA"/>
</dbReference>
<evidence type="ECO:0000259" key="1">
    <source>
        <dbReference type="Pfam" id="PF01431"/>
    </source>
</evidence>
<dbReference type="InterPro" id="IPR018497">
    <property type="entry name" value="Peptidase_M13_C"/>
</dbReference>
<organism evidence="2 3">
    <name type="scientific">Caenorhabditis angaria</name>
    <dbReference type="NCBI Taxonomy" id="860376"/>
    <lineage>
        <taxon>Eukaryota</taxon>
        <taxon>Metazoa</taxon>
        <taxon>Ecdysozoa</taxon>
        <taxon>Nematoda</taxon>
        <taxon>Chromadorea</taxon>
        <taxon>Rhabditida</taxon>
        <taxon>Rhabditina</taxon>
        <taxon>Rhabditomorpha</taxon>
        <taxon>Rhabditoidea</taxon>
        <taxon>Rhabditidae</taxon>
        <taxon>Peloderinae</taxon>
        <taxon>Caenorhabditis</taxon>
    </lineage>
</organism>
<comment type="caution">
    <text evidence="2">The sequence shown here is derived from an EMBL/GenBank/DDBJ whole genome shotgun (WGS) entry which is preliminary data.</text>
</comment>
<proteinExistence type="predicted"/>
<dbReference type="Proteomes" id="UP001152747">
    <property type="component" value="Unassembled WGS sequence"/>
</dbReference>
<accession>A0A9P1N097</accession>
<reference evidence="2" key="1">
    <citation type="submission" date="2022-11" db="EMBL/GenBank/DDBJ databases">
        <authorList>
            <person name="Kikuchi T."/>
        </authorList>
    </citation>
    <scope>NUCLEOTIDE SEQUENCE</scope>
    <source>
        <strain evidence="2">PS1010</strain>
    </source>
</reference>
<evidence type="ECO:0000313" key="3">
    <source>
        <dbReference type="Proteomes" id="UP001152747"/>
    </source>
</evidence>
<sequence>MFIKQFVGQENLQKANELFEKVRQSLIEMFQENTWIDKKLIPFLIEEVNEMKISMGIPDEYKNLKNIDKMYAKIGEDYKNQSYLTLVRNLLKMNSEETILRVARMEQITYAKSQPKGLSLMQTAHISHPGHRITYPASRLNVPIMHKSLPEWVNIGSIAFNMAHELGHAFDSNRFFKNKFQTNYNLSIDSTKTEFSKRLKCVEKQFDQFQFPDGTFSKGSRTIKEDISDKIGFDIAFRIFKKLESNSTFQQLPGLENFTPEQLFFQRLGQVWCTKKMTNEKIRSFGKDVHSAPKFRTNGMMQNSKDFSRAFGCELGSPMNPKIKCQIFDE</sequence>
<dbReference type="GO" id="GO:0004222">
    <property type="term" value="F:metalloendopeptidase activity"/>
    <property type="evidence" value="ECO:0007669"/>
    <property type="project" value="InterPro"/>
</dbReference>
<dbReference type="OrthoDB" id="5873741at2759"/>
<dbReference type="Gene3D" id="1.10.1380.10">
    <property type="entry name" value="Neutral endopeptidase , domain2"/>
    <property type="match status" value="1"/>
</dbReference>
<dbReference type="InterPro" id="IPR042089">
    <property type="entry name" value="Peptidase_M13_dom_2"/>
</dbReference>
<protein>
    <recommendedName>
        <fullName evidence="1">Peptidase M13 C-terminal domain-containing protein</fullName>
    </recommendedName>
</protein>
<dbReference type="PANTHER" id="PTHR11733">
    <property type="entry name" value="ZINC METALLOPROTEASE FAMILY M13 NEPRILYSIN-RELATED"/>
    <property type="match status" value="1"/>
</dbReference>
<dbReference type="InterPro" id="IPR000718">
    <property type="entry name" value="Peptidase_M13"/>
</dbReference>
<dbReference type="GO" id="GO:0016485">
    <property type="term" value="P:protein processing"/>
    <property type="evidence" value="ECO:0007669"/>
    <property type="project" value="TreeGrafter"/>
</dbReference>
<gene>
    <name evidence="2" type="ORF">CAMP_LOCUS5538</name>
</gene>
<dbReference type="Gene3D" id="3.40.390.10">
    <property type="entry name" value="Collagenase (Catalytic Domain)"/>
    <property type="match status" value="1"/>
</dbReference>
<dbReference type="AlphaFoldDB" id="A0A9P1N097"/>
<dbReference type="InterPro" id="IPR024079">
    <property type="entry name" value="MetalloPept_cat_dom_sf"/>
</dbReference>
<dbReference type="PANTHER" id="PTHR11733:SF164">
    <property type="entry name" value="NEPRILYSIN"/>
    <property type="match status" value="1"/>
</dbReference>
<name>A0A9P1N097_9PELO</name>
<evidence type="ECO:0000313" key="2">
    <source>
        <dbReference type="EMBL" id="CAI5442901.1"/>
    </source>
</evidence>
<keyword evidence="3" id="KW-1185">Reference proteome</keyword>
<feature type="domain" description="Peptidase M13 C-terminal" evidence="1">
    <location>
        <begin position="131"/>
        <end position="327"/>
    </location>
</feature>
<dbReference type="PROSITE" id="PS51885">
    <property type="entry name" value="NEPRILYSIN"/>
    <property type="match status" value="1"/>
</dbReference>
<dbReference type="GO" id="GO:0005886">
    <property type="term" value="C:plasma membrane"/>
    <property type="evidence" value="ECO:0007669"/>
    <property type="project" value="TreeGrafter"/>
</dbReference>
<dbReference type="Pfam" id="PF01431">
    <property type="entry name" value="Peptidase_M13"/>
    <property type="match status" value="1"/>
</dbReference>